<name>A0ABS8VUG1_9PROT</name>
<protein>
    <submittedName>
        <fullName evidence="6">Mu-like prophage major head subunit gpT family protein</fullName>
    </submittedName>
</protein>
<evidence type="ECO:0000313" key="7">
    <source>
        <dbReference type="Proteomes" id="UP001521074"/>
    </source>
</evidence>
<dbReference type="InterPro" id="IPR054613">
    <property type="entry name" value="Peptidase_S78_dom"/>
</dbReference>
<evidence type="ECO:0000256" key="3">
    <source>
        <dbReference type="ARBA" id="ARBA00022801"/>
    </source>
</evidence>
<evidence type="ECO:0000256" key="2">
    <source>
        <dbReference type="ARBA" id="ARBA00022670"/>
    </source>
</evidence>
<dbReference type="Pfam" id="PF25209">
    <property type="entry name" value="Phage_capsid_4"/>
    <property type="match status" value="1"/>
</dbReference>
<keyword evidence="3" id="KW-0378">Hydrolase</keyword>
<evidence type="ECO:0000256" key="1">
    <source>
        <dbReference type="ARBA" id="ARBA00022612"/>
    </source>
</evidence>
<dbReference type="RefSeq" id="WP_232876426.1">
    <property type="nucleotide sequence ID" value="NZ_JAJSOJ010000011.1"/>
</dbReference>
<evidence type="ECO:0000313" key="6">
    <source>
        <dbReference type="EMBL" id="MCE0742903.1"/>
    </source>
</evidence>
<sequence length="611" mass="64681">MNYDIGLFDVTGARSVGTSVGSYDPKTHTVEAVITTFPPVQRSGFMELFDMSSFDVASAIGKPVLIEHENHVKSTVGKVVSAWRDGGSVAAKIQLLDTQAGNDVGKQLEAGLIKGVSIGYVGSLSDPHQIPTDPTDKLPNGRMNKGYPSKVSKTGRTMRNIRVLEVSFTQNPADPGAIIRSNEMSETQTTQTTQADPSVVEAERRTAIRSVMRQAGLPPEWGDQQIDAGADIVAVRSAAFDALAQRASKPIVTVTNPGVSPEMTRSAITEALTCRMNGATPSEQARPYMGQRLETIAAQRLEVAGVRSAGMTPDEVFKRSGIGGMATVSDFPALLSSAGNRVMMGAYTAASSPLKTQLARSTTLSDFRTGSKLKLSGLGKLAPVSEAGEIKAATRGEASESYALETFGRIFTMSRQALVNDDLGAFRDFSQAAGTAAAHTEADLLVNTLLSNPKLGEDGKVAFSTARGNQGVAAALSVAALSDARKDMRGFTALDGTLINSQAKYLLVGPELETAAEQLLASIYASAVDGVNPFSGRLTLLVEPRITDSRWYLFADPALVPVLEYAHLASAPGPQITQEDGFDVLGTRFRVYLDVGAGIIDWRGAYLNPGA</sequence>
<dbReference type="Proteomes" id="UP001521074">
    <property type="component" value="Unassembled WGS sequence"/>
</dbReference>
<proteinExistence type="predicted"/>
<reference evidence="6 7" key="1">
    <citation type="submission" date="2021-12" db="EMBL/GenBank/DDBJ databases">
        <title>Genome sequence of Acetobacter sicerae DmPark20a_162.</title>
        <authorList>
            <person name="Chaston J.M."/>
        </authorList>
    </citation>
    <scope>NUCLEOTIDE SEQUENCE [LARGE SCALE GENOMIC DNA]</scope>
    <source>
        <strain evidence="6 7">DmPark20a_162</strain>
    </source>
</reference>
<dbReference type="EMBL" id="JAJSOJ010000011">
    <property type="protein sequence ID" value="MCE0742903.1"/>
    <property type="molecule type" value="Genomic_DNA"/>
</dbReference>
<organism evidence="6 7">
    <name type="scientific">Acetobacter sicerae</name>
    <dbReference type="NCBI Taxonomy" id="85325"/>
    <lineage>
        <taxon>Bacteria</taxon>
        <taxon>Pseudomonadati</taxon>
        <taxon>Pseudomonadota</taxon>
        <taxon>Alphaproteobacteria</taxon>
        <taxon>Acetobacterales</taxon>
        <taxon>Acetobacteraceae</taxon>
        <taxon>Acetobacter</taxon>
    </lineage>
</organism>
<dbReference type="Pfam" id="PF04586">
    <property type="entry name" value="Peptidase_S78"/>
    <property type="match status" value="1"/>
</dbReference>
<keyword evidence="7" id="KW-1185">Reference proteome</keyword>
<feature type="region of interest" description="Disordered" evidence="4">
    <location>
        <begin position="132"/>
        <end position="153"/>
    </location>
</feature>
<evidence type="ECO:0000256" key="4">
    <source>
        <dbReference type="SAM" id="MobiDB-lite"/>
    </source>
</evidence>
<comment type="caution">
    <text evidence="6">The sequence shown here is derived from an EMBL/GenBank/DDBJ whole genome shotgun (WGS) entry which is preliminary data.</text>
</comment>
<keyword evidence="2" id="KW-0645">Protease</keyword>
<gene>
    <name evidence="6" type="ORF">LWC05_03225</name>
</gene>
<keyword evidence="1" id="KW-1188">Viral release from host cell</keyword>
<evidence type="ECO:0000259" key="5">
    <source>
        <dbReference type="Pfam" id="PF04586"/>
    </source>
</evidence>
<dbReference type="NCBIfam" id="NF045541">
    <property type="entry name" value="scaf_prot_MCP2"/>
    <property type="match status" value="1"/>
</dbReference>
<accession>A0ABS8VUG1</accession>
<feature type="domain" description="Prohead serine protease" evidence="5">
    <location>
        <begin position="44"/>
        <end position="188"/>
    </location>
</feature>